<dbReference type="InterPro" id="IPR012910">
    <property type="entry name" value="Plug_dom"/>
</dbReference>
<dbReference type="GO" id="GO:0009279">
    <property type="term" value="C:cell outer membrane"/>
    <property type="evidence" value="ECO:0007669"/>
    <property type="project" value="UniProtKB-SubCell"/>
</dbReference>
<dbReference type="GO" id="GO:0015344">
    <property type="term" value="F:siderophore uptake transmembrane transporter activity"/>
    <property type="evidence" value="ECO:0007669"/>
    <property type="project" value="TreeGrafter"/>
</dbReference>
<evidence type="ECO:0000256" key="2">
    <source>
        <dbReference type="ARBA" id="ARBA00009810"/>
    </source>
</evidence>
<feature type="compositionally biased region" description="Low complexity" evidence="14">
    <location>
        <begin position="85"/>
        <end position="96"/>
    </location>
</feature>
<keyword evidence="10 17" id="KW-0675">Receptor</keyword>
<accession>A0A212PZG0</accession>
<evidence type="ECO:0000256" key="5">
    <source>
        <dbReference type="ARBA" id="ARBA00022692"/>
    </source>
</evidence>
<evidence type="ECO:0000259" key="15">
    <source>
        <dbReference type="Pfam" id="PF00593"/>
    </source>
</evidence>
<evidence type="ECO:0000259" key="16">
    <source>
        <dbReference type="Pfam" id="PF07715"/>
    </source>
</evidence>
<dbReference type="OrthoDB" id="9760333at2"/>
<evidence type="ECO:0000256" key="6">
    <source>
        <dbReference type="ARBA" id="ARBA00022729"/>
    </source>
</evidence>
<evidence type="ECO:0000313" key="17">
    <source>
        <dbReference type="EMBL" id="SNB52442.1"/>
    </source>
</evidence>
<keyword evidence="8 13" id="KW-0798">TonB box</keyword>
<evidence type="ECO:0000256" key="1">
    <source>
        <dbReference type="ARBA" id="ARBA00004571"/>
    </source>
</evidence>
<evidence type="ECO:0000256" key="4">
    <source>
        <dbReference type="ARBA" id="ARBA00022452"/>
    </source>
</evidence>
<dbReference type="Pfam" id="PF00593">
    <property type="entry name" value="TonB_dep_Rec_b-barrel"/>
    <property type="match status" value="1"/>
</dbReference>
<evidence type="ECO:0000256" key="10">
    <source>
        <dbReference type="ARBA" id="ARBA00023170"/>
    </source>
</evidence>
<dbReference type="GO" id="GO:0015891">
    <property type="term" value="P:siderophore transport"/>
    <property type="evidence" value="ECO:0007669"/>
    <property type="project" value="UniProtKB-ARBA"/>
</dbReference>
<keyword evidence="5 12" id="KW-0812">Transmembrane</keyword>
<gene>
    <name evidence="17" type="ORF">SAMN06265338_101254</name>
</gene>
<dbReference type="InterPro" id="IPR037066">
    <property type="entry name" value="Plug_dom_sf"/>
</dbReference>
<comment type="subcellular location">
    <subcellularLocation>
        <location evidence="1 12">Cell outer membrane</location>
        <topology evidence="1 12">Multi-pass membrane protein</topology>
    </subcellularLocation>
</comment>
<keyword evidence="3 12" id="KW-0813">Transport</keyword>
<evidence type="ECO:0000256" key="13">
    <source>
        <dbReference type="RuleBase" id="RU003357"/>
    </source>
</evidence>
<protein>
    <submittedName>
        <fullName evidence="17">Catecholate siderophore receptor</fullName>
    </submittedName>
</protein>
<sequence>MYDVTTEATHSSIRRPLSLRGSAVSPGAKLAAACLAGVAASGKAEAQESALPALTVDAPTQRHRAAAPKPTPSHQRARASLRQIARAPQPAARPAASPQPAPVAAPAQPNAQQAPDANPYAEPGAPYKVNHVANASKFPESIANTPKTITVLSKEVLEDKGTTSLKDVARTTAGVTLGTGEGGNAFGDRFFVRGFDVRNDIFIDGVRDPGVSIRENFFTEQVEIMRGPGSSYAGRGTAGGAINIVPKQATDQNFQNIEGTMGTDRTRRITFDINQVITPTLSVRAGGLLQGASVAGRNVTTDDREGAFFAVKWTPLDSLTLSANYIYTKLHGIPDFGVPWYRASNAVTGAPVTELGVKRDTFYGFANRDFQEAQQNIATLNGEYRVNDLLTFSNKLRAEESLLAYVGSLPQRVTATGPSISNWTVSANPQSRYQVTDVLADQVEAKLTFRTGEVKHTAVAGGEFSHEFVKVHSYANLVSEAFGGGSTSSTVTQSLTDPQYTNIAFPTPTVNPASTGIHVATQSAYLLDTANWNDFIIVNGGVRMDNYTITSGNSSAHSKADALMFNSNAGVVVKPLPILSLYGAYATSSNPYGAELDSTSYAYGGLSPTTTQIFGPERNLGYETGVKAELFDRKLLATAALFRTEKKNARDVGATTTAGAAYYIEGVDLGLGGNITEDWSVNAGLVLMRSKVTESHTAPANTTMYATNVGLQLANIAHESFNLLTKYRIDPTWEVGGQATYMSKIYGGTLAANAGTVLPDHWRFDGFVEANLARNVTMKVAVNNIFNKLYYDAFYRSLSPFVMVAPGRAAYVTLTAKF</sequence>
<dbReference type="Pfam" id="PF07715">
    <property type="entry name" value="Plug"/>
    <property type="match status" value="1"/>
</dbReference>
<dbReference type="Proteomes" id="UP000198418">
    <property type="component" value="Unassembled WGS sequence"/>
</dbReference>
<evidence type="ECO:0000256" key="3">
    <source>
        <dbReference type="ARBA" id="ARBA00022448"/>
    </source>
</evidence>
<evidence type="ECO:0000256" key="7">
    <source>
        <dbReference type="ARBA" id="ARBA00023065"/>
    </source>
</evidence>
<dbReference type="InterPro" id="IPR036942">
    <property type="entry name" value="Beta-barrel_TonB_sf"/>
</dbReference>
<evidence type="ECO:0000256" key="14">
    <source>
        <dbReference type="SAM" id="MobiDB-lite"/>
    </source>
</evidence>
<evidence type="ECO:0000256" key="8">
    <source>
        <dbReference type="ARBA" id="ARBA00023077"/>
    </source>
</evidence>
<evidence type="ECO:0000256" key="11">
    <source>
        <dbReference type="ARBA" id="ARBA00023237"/>
    </source>
</evidence>
<feature type="region of interest" description="Disordered" evidence="14">
    <location>
        <begin position="52"/>
        <end position="126"/>
    </location>
</feature>
<evidence type="ECO:0000313" key="18">
    <source>
        <dbReference type="Proteomes" id="UP000198418"/>
    </source>
</evidence>
<dbReference type="SUPFAM" id="SSF56935">
    <property type="entry name" value="Porins"/>
    <property type="match status" value="1"/>
</dbReference>
<organism evidence="17 18">
    <name type="scientific">Rhodoblastus acidophilus</name>
    <name type="common">Rhodopseudomonas acidophila</name>
    <dbReference type="NCBI Taxonomy" id="1074"/>
    <lineage>
        <taxon>Bacteria</taxon>
        <taxon>Pseudomonadati</taxon>
        <taxon>Pseudomonadota</taxon>
        <taxon>Alphaproteobacteria</taxon>
        <taxon>Hyphomicrobiales</taxon>
        <taxon>Rhodoblastaceae</taxon>
        <taxon>Rhodoblastus</taxon>
    </lineage>
</organism>
<keyword evidence="9 12" id="KW-0472">Membrane</keyword>
<evidence type="ECO:0000256" key="12">
    <source>
        <dbReference type="PROSITE-ProRule" id="PRU01360"/>
    </source>
</evidence>
<feature type="domain" description="TonB-dependent receptor-like beta-barrel" evidence="15">
    <location>
        <begin position="315"/>
        <end position="785"/>
    </location>
</feature>
<keyword evidence="7" id="KW-0406">Ion transport</keyword>
<dbReference type="InterPro" id="IPR039426">
    <property type="entry name" value="TonB-dep_rcpt-like"/>
</dbReference>
<reference evidence="18" key="1">
    <citation type="submission" date="2017-06" db="EMBL/GenBank/DDBJ databases">
        <authorList>
            <person name="Varghese N."/>
            <person name="Submissions S."/>
        </authorList>
    </citation>
    <scope>NUCLEOTIDE SEQUENCE [LARGE SCALE GENOMIC DNA]</scope>
    <source>
        <strain evidence="18">DSM 137</strain>
    </source>
</reference>
<evidence type="ECO:0000256" key="9">
    <source>
        <dbReference type="ARBA" id="ARBA00023136"/>
    </source>
</evidence>
<dbReference type="FunFam" id="2.170.130.10:FF:000001">
    <property type="entry name" value="Catecholate siderophore TonB-dependent receptor"/>
    <property type="match status" value="1"/>
</dbReference>
<dbReference type="EMBL" id="FYDG01000001">
    <property type="protein sequence ID" value="SNB52442.1"/>
    <property type="molecule type" value="Genomic_DNA"/>
</dbReference>
<name>A0A212PZG0_RHOAC</name>
<dbReference type="PANTHER" id="PTHR32552">
    <property type="entry name" value="FERRICHROME IRON RECEPTOR-RELATED"/>
    <property type="match status" value="1"/>
</dbReference>
<keyword evidence="6" id="KW-0732">Signal</keyword>
<proteinExistence type="inferred from homology"/>
<keyword evidence="18" id="KW-1185">Reference proteome</keyword>
<keyword evidence="11 12" id="KW-0998">Cell outer membrane</keyword>
<dbReference type="InterPro" id="IPR000531">
    <property type="entry name" value="Beta-barrel_TonB"/>
</dbReference>
<keyword evidence="4 12" id="KW-1134">Transmembrane beta strand</keyword>
<dbReference type="AlphaFoldDB" id="A0A212PZG0"/>
<feature type="compositionally biased region" description="Low complexity" evidence="14">
    <location>
        <begin position="104"/>
        <end position="121"/>
    </location>
</feature>
<dbReference type="CDD" id="cd01347">
    <property type="entry name" value="ligand_gated_channel"/>
    <property type="match status" value="1"/>
</dbReference>
<feature type="domain" description="TonB-dependent receptor plug" evidence="16">
    <location>
        <begin position="143"/>
        <end position="241"/>
    </location>
</feature>
<comment type="similarity">
    <text evidence="2 12 13">Belongs to the TonB-dependent receptor family.</text>
</comment>
<dbReference type="Gene3D" id="2.170.130.10">
    <property type="entry name" value="TonB-dependent receptor, plug domain"/>
    <property type="match status" value="1"/>
</dbReference>
<dbReference type="PROSITE" id="PS52016">
    <property type="entry name" value="TONB_DEPENDENT_REC_3"/>
    <property type="match status" value="1"/>
</dbReference>
<dbReference type="Gene3D" id="2.40.170.20">
    <property type="entry name" value="TonB-dependent receptor, beta-barrel domain"/>
    <property type="match status" value="1"/>
</dbReference>
<dbReference type="PANTHER" id="PTHR32552:SF83">
    <property type="entry name" value="BLR3904 PROTEIN"/>
    <property type="match status" value="1"/>
</dbReference>